<evidence type="ECO:0000256" key="7">
    <source>
        <dbReference type="ARBA" id="ARBA00023136"/>
    </source>
</evidence>
<dbReference type="Pfam" id="PF02949">
    <property type="entry name" value="7tm_6"/>
    <property type="match status" value="1"/>
</dbReference>
<keyword evidence="4" id="KW-0812">Transmembrane</keyword>
<evidence type="ECO:0000256" key="2">
    <source>
        <dbReference type="ARBA" id="ARBA00022475"/>
    </source>
</evidence>
<dbReference type="GO" id="GO:0005549">
    <property type="term" value="F:odorant binding"/>
    <property type="evidence" value="ECO:0007669"/>
    <property type="project" value="InterPro"/>
</dbReference>
<evidence type="ECO:0000256" key="3">
    <source>
        <dbReference type="ARBA" id="ARBA00022606"/>
    </source>
</evidence>
<evidence type="ECO:0000313" key="10">
    <source>
        <dbReference type="EMBL" id="EFN85018.1"/>
    </source>
</evidence>
<name>E2BH12_HARSA</name>
<dbReference type="EMBL" id="GL448258">
    <property type="protein sequence ID" value="EFN85018.1"/>
    <property type="molecule type" value="Genomic_DNA"/>
</dbReference>
<dbReference type="GO" id="GO:0005886">
    <property type="term" value="C:plasma membrane"/>
    <property type="evidence" value="ECO:0007669"/>
    <property type="project" value="UniProtKB-SubCell"/>
</dbReference>
<sequence length="91" mass="10592">MTDNYHETIISSVFISGHFWYIFFCNYIGQEVIDHSGDIFYKIYNARWYASSLKAQKLLLLVMQRSMRHCTIIMGGLFVPSLEGFATVNIE</sequence>
<dbReference type="GO" id="GO:0004984">
    <property type="term" value="F:olfactory receptor activity"/>
    <property type="evidence" value="ECO:0007669"/>
    <property type="project" value="InterPro"/>
</dbReference>
<dbReference type="PANTHER" id="PTHR21137">
    <property type="entry name" value="ODORANT RECEPTOR"/>
    <property type="match status" value="1"/>
</dbReference>
<protein>
    <submittedName>
        <fullName evidence="10">Uncharacterized protein</fullName>
    </submittedName>
</protein>
<keyword evidence="11" id="KW-1185">Reference proteome</keyword>
<keyword evidence="6" id="KW-1133">Transmembrane helix</keyword>
<evidence type="ECO:0000256" key="4">
    <source>
        <dbReference type="ARBA" id="ARBA00022692"/>
    </source>
</evidence>
<keyword evidence="9" id="KW-0807">Transducer</keyword>
<dbReference type="InParanoid" id="E2BH12"/>
<dbReference type="AlphaFoldDB" id="E2BH12"/>
<evidence type="ECO:0000256" key="9">
    <source>
        <dbReference type="ARBA" id="ARBA00023224"/>
    </source>
</evidence>
<keyword evidence="2" id="KW-1003">Cell membrane</keyword>
<evidence type="ECO:0000256" key="6">
    <source>
        <dbReference type="ARBA" id="ARBA00022989"/>
    </source>
</evidence>
<keyword evidence="7" id="KW-0472">Membrane</keyword>
<dbReference type="InterPro" id="IPR004117">
    <property type="entry name" value="7tm6_olfct_rcpt"/>
</dbReference>
<keyword evidence="8" id="KW-0675">Receptor</keyword>
<keyword evidence="5" id="KW-0552">Olfaction</keyword>
<evidence type="ECO:0000313" key="11">
    <source>
        <dbReference type="Proteomes" id="UP000008237"/>
    </source>
</evidence>
<dbReference type="OMA" id="CTIIMGG"/>
<dbReference type="Proteomes" id="UP000008237">
    <property type="component" value="Unassembled WGS sequence"/>
</dbReference>
<evidence type="ECO:0000256" key="5">
    <source>
        <dbReference type="ARBA" id="ARBA00022725"/>
    </source>
</evidence>
<accession>E2BH12</accession>
<reference evidence="10 11" key="1">
    <citation type="journal article" date="2010" name="Science">
        <title>Genomic comparison of the ants Camponotus floridanus and Harpegnathos saltator.</title>
        <authorList>
            <person name="Bonasio R."/>
            <person name="Zhang G."/>
            <person name="Ye C."/>
            <person name="Mutti N.S."/>
            <person name="Fang X."/>
            <person name="Qin N."/>
            <person name="Donahue G."/>
            <person name="Yang P."/>
            <person name="Li Q."/>
            <person name="Li C."/>
            <person name="Zhang P."/>
            <person name="Huang Z."/>
            <person name="Berger S.L."/>
            <person name="Reinberg D."/>
            <person name="Wang J."/>
            <person name="Liebig J."/>
        </authorList>
    </citation>
    <scope>NUCLEOTIDE SEQUENCE [LARGE SCALE GENOMIC DNA]</scope>
    <source>
        <strain evidence="10 11">R22 G/1</strain>
    </source>
</reference>
<proteinExistence type="predicted"/>
<comment type="subcellular location">
    <subcellularLocation>
        <location evidence="1">Cell membrane</location>
        <topology evidence="1">Multi-pass membrane protein</topology>
    </subcellularLocation>
</comment>
<keyword evidence="3" id="KW-0716">Sensory transduction</keyword>
<dbReference type="OrthoDB" id="7530072at2759"/>
<dbReference type="PANTHER" id="PTHR21137:SF35">
    <property type="entry name" value="ODORANT RECEPTOR 19A-RELATED"/>
    <property type="match status" value="1"/>
</dbReference>
<organism evidence="11">
    <name type="scientific">Harpegnathos saltator</name>
    <name type="common">Jerdon's jumping ant</name>
    <dbReference type="NCBI Taxonomy" id="610380"/>
    <lineage>
        <taxon>Eukaryota</taxon>
        <taxon>Metazoa</taxon>
        <taxon>Ecdysozoa</taxon>
        <taxon>Arthropoda</taxon>
        <taxon>Hexapoda</taxon>
        <taxon>Insecta</taxon>
        <taxon>Pterygota</taxon>
        <taxon>Neoptera</taxon>
        <taxon>Endopterygota</taxon>
        <taxon>Hymenoptera</taxon>
        <taxon>Apocrita</taxon>
        <taxon>Aculeata</taxon>
        <taxon>Formicoidea</taxon>
        <taxon>Formicidae</taxon>
        <taxon>Ponerinae</taxon>
        <taxon>Ponerini</taxon>
        <taxon>Harpegnathos</taxon>
    </lineage>
</organism>
<gene>
    <name evidence="10" type="ORF">EAI_14348</name>
</gene>
<evidence type="ECO:0000256" key="8">
    <source>
        <dbReference type="ARBA" id="ARBA00023170"/>
    </source>
</evidence>
<dbReference type="GO" id="GO:0007165">
    <property type="term" value="P:signal transduction"/>
    <property type="evidence" value="ECO:0007669"/>
    <property type="project" value="UniProtKB-KW"/>
</dbReference>
<evidence type="ECO:0000256" key="1">
    <source>
        <dbReference type="ARBA" id="ARBA00004651"/>
    </source>
</evidence>